<name>A0AA92UME8_9BACT</name>
<comment type="caution">
    <text evidence="1">The sequence shown here is derived from an EMBL/GenBank/DDBJ whole genome shotgun (WGS) entry which is preliminary data.</text>
</comment>
<gene>
    <name evidence="1" type="ORF">DXA63_16000</name>
</gene>
<dbReference type="Proteomes" id="UP000285604">
    <property type="component" value="Unassembled WGS sequence"/>
</dbReference>
<dbReference type="EMBL" id="QSCI01000146">
    <property type="protein sequence ID" value="RGX88492.1"/>
    <property type="molecule type" value="Genomic_DNA"/>
</dbReference>
<evidence type="ECO:0000313" key="2">
    <source>
        <dbReference type="Proteomes" id="UP000285604"/>
    </source>
</evidence>
<evidence type="ECO:0000313" key="1">
    <source>
        <dbReference type="EMBL" id="RGX88492.1"/>
    </source>
</evidence>
<proteinExistence type="predicted"/>
<accession>A0AA92UME8</accession>
<reference evidence="1 2" key="1">
    <citation type="submission" date="2018-08" db="EMBL/GenBank/DDBJ databases">
        <title>A genome reference for cultivated species of the human gut microbiota.</title>
        <authorList>
            <person name="Zou Y."/>
            <person name="Xue W."/>
            <person name="Luo G."/>
        </authorList>
    </citation>
    <scope>NUCLEOTIDE SEQUENCE [LARGE SCALE GENOMIC DNA]</scope>
    <source>
        <strain evidence="1 2">OF03-3</strain>
    </source>
</reference>
<dbReference type="AlphaFoldDB" id="A0AA92UME8"/>
<sequence>MEYPPHIFICNNEFIFIRAVSIAPTGLDANFFHWLIVRQFDKSIVANIVSLSSNVKNCFSVNEKKHFVVFSYGDDYFFEEDEDKIPIEEQDYILRDSLILCKKNVFYIKNK</sequence>
<protein>
    <submittedName>
        <fullName evidence="1">Uncharacterized protein</fullName>
    </submittedName>
</protein>
<organism evidence="1 2">
    <name type="scientific">Segatella copri</name>
    <dbReference type="NCBI Taxonomy" id="165179"/>
    <lineage>
        <taxon>Bacteria</taxon>
        <taxon>Pseudomonadati</taxon>
        <taxon>Bacteroidota</taxon>
        <taxon>Bacteroidia</taxon>
        <taxon>Bacteroidales</taxon>
        <taxon>Prevotellaceae</taxon>
        <taxon>Segatella</taxon>
    </lineage>
</organism>